<dbReference type="Gene3D" id="3.40.50.620">
    <property type="entry name" value="HUPs"/>
    <property type="match status" value="1"/>
</dbReference>
<keyword evidence="6 14" id="KW-0548">Nucleotidyltransferase</keyword>
<dbReference type="NCBIfam" id="NF004160">
    <property type="entry name" value="PRK05627.1-3"/>
    <property type="match status" value="1"/>
</dbReference>
<dbReference type="EC" id="2.7.7.2" evidence="14"/>
<dbReference type="NCBIfam" id="TIGR00083">
    <property type="entry name" value="ribF"/>
    <property type="match status" value="1"/>
</dbReference>
<dbReference type="SUPFAM" id="SSF82114">
    <property type="entry name" value="Riboflavin kinase-like"/>
    <property type="match status" value="1"/>
</dbReference>
<dbReference type="PIRSF" id="PIRSF004491">
    <property type="entry name" value="FAD_Synth"/>
    <property type="match status" value="1"/>
</dbReference>
<dbReference type="EC" id="2.7.1.26" evidence="14"/>
<evidence type="ECO:0000256" key="12">
    <source>
        <dbReference type="ARBA" id="ARBA00047880"/>
    </source>
</evidence>
<feature type="domain" description="Riboflavin kinase" evidence="15">
    <location>
        <begin position="182"/>
        <end position="306"/>
    </location>
</feature>
<dbReference type="SMART" id="SM00904">
    <property type="entry name" value="Flavokinase"/>
    <property type="match status" value="1"/>
</dbReference>
<keyword evidence="4 14" id="KW-0288">FMN</keyword>
<evidence type="ECO:0000256" key="8">
    <source>
        <dbReference type="ARBA" id="ARBA00022777"/>
    </source>
</evidence>
<dbReference type="Pfam" id="PF06574">
    <property type="entry name" value="FAD_syn"/>
    <property type="match status" value="1"/>
</dbReference>
<evidence type="ECO:0000256" key="6">
    <source>
        <dbReference type="ARBA" id="ARBA00022695"/>
    </source>
</evidence>
<name>A0ABS2NLA4_9FIRM</name>
<proteinExistence type="inferred from homology"/>
<organism evidence="16 17">
    <name type="scientific">Alkaliphilus hydrothermalis</name>
    <dbReference type="NCBI Taxonomy" id="1482730"/>
    <lineage>
        <taxon>Bacteria</taxon>
        <taxon>Bacillati</taxon>
        <taxon>Bacillota</taxon>
        <taxon>Clostridia</taxon>
        <taxon>Peptostreptococcales</taxon>
        <taxon>Natronincolaceae</taxon>
        <taxon>Alkaliphilus</taxon>
    </lineage>
</organism>
<keyword evidence="5 14" id="KW-0808">Transferase</keyword>
<evidence type="ECO:0000256" key="11">
    <source>
        <dbReference type="ARBA" id="ARBA00023268"/>
    </source>
</evidence>
<evidence type="ECO:0000256" key="5">
    <source>
        <dbReference type="ARBA" id="ARBA00022679"/>
    </source>
</evidence>
<comment type="pathway">
    <text evidence="2 14">Cofactor biosynthesis; FMN biosynthesis; FMN from riboflavin (ATP route): step 1/1.</text>
</comment>
<evidence type="ECO:0000256" key="10">
    <source>
        <dbReference type="ARBA" id="ARBA00022840"/>
    </source>
</evidence>
<evidence type="ECO:0000259" key="15">
    <source>
        <dbReference type="SMART" id="SM00904"/>
    </source>
</evidence>
<dbReference type="Gene3D" id="2.40.30.30">
    <property type="entry name" value="Riboflavin kinase-like"/>
    <property type="match status" value="1"/>
</dbReference>
<dbReference type="NCBIfam" id="NF004162">
    <property type="entry name" value="PRK05627.1-5"/>
    <property type="match status" value="1"/>
</dbReference>
<evidence type="ECO:0000256" key="4">
    <source>
        <dbReference type="ARBA" id="ARBA00022643"/>
    </source>
</evidence>
<evidence type="ECO:0000313" key="17">
    <source>
        <dbReference type="Proteomes" id="UP001314796"/>
    </source>
</evidence>
<dbReference type="GO" id="GO:0008531">
    <property type="term" value="F:riboflavin kinase activity"/>
    <property type="evidence" value="ECO:0007669"/>
    <property type="project" value="UniProtKB-EC"/>
</dbReference>
<dbReference type="InterPro" id="IPR023468">
    <property type="entry name" value="Riboflavin_kinase"/>
</dbReference>
<comment type="similarity">
    <text evidence="14">Belongs to the ribF family.</text>
</comment>
<keyword evidence="3 14" id="KW-0285">Flavoprotein</keyword>
<dbReference type="PANTHER" id="PTHR22749:SF6">
    <property type="entry name" value="RIBOFLAVIN KINASE"/>
    <property type="match status" value="1"/>
</dbReference>
<dbReference type="InterPro" id="IPR015864">
    <property type="entry name" value="FAD_synthase"/>
</dbReference>
<dbReference type="InterPro" id="IPR023465">
    <property type="entry name" value="Riboflavin_kinase_dom_sf"/>
</dbReference>
<dbReference type="PANTHER" id="PTHR22749">
    <property type="entry name" value="RIBOFLAVIN KINASE/FMN ADENYLYLTRANSFERASE"/>
    <property type="match status" value="1"/>
</dbReference>
<accession>A0ABS2NLA4</accession>
<keyword evidence="7 14" id="KW-0547">Nucleotide-binding</keyword>
<dbReference type="InterPro" id="IPR002606">
    <property type="entry name" value="Riboflavin_kinase_bac"/>
</dbReference>
<dbReference type="Proteomes" id="UP001314796">
    <property type="component" value="Unassembled WGS sequence"/>
</dbReference>
<dbReference type="InterPro" id="IPR014729">
    <property type="entry name" value="Rossmann-like_a/b/a_fold"/>
</dbReference>
<keyword evidence="8 14" id="KW-0418">Kinase</keyword>
<evidence type="ECO:0000256" key="9">
    <source>
        <dbReference type="ARBA" id="ARBA00022827"/>
    </source>
</evidence>
<gene>
    <name evidence="16" type="ORF">JOC73_000219</name>
</gene>
<dbReference type="EMBL" id="JAFBEE010000001">
    <property type="protein sequence ID" value="MBM7613711.1"/>
    <property type="molecule type" value="Genomic_DNA"/>
</dbReference>
<dbReference type="RefSeq" id="WP_204399991.1">
    <property type="nucleotide sequence ID" value="NZ_JAFBEE010000001.1"/>
</dbReference>
<keyword evidence="9 14" id="KW-0274">FAD</keyword>
<evidence type="ECO:0000256" key="1">
    <source>
        <dbReference type="ARBA" id="ARBA00004726"/>
    </source>
</evidence>
<dbReference type="SUPFAM" id="SSF52374">
    <property type="entry name" value="Nucleotidylyl transferase"/>
    <property type="match status" value="1"/>
</dbReference>
<dbReference type="GO" id="GO:0003919">
    <property type="term" value="F:FMN adenylyltransferase activity"/>
    <property type="evidence" value="ECO:0007669"/>
    <property type="project" value="UniProtKB-EC"/>
</dbReference>
<comment type="caution">
    <text evidence="16">The sequence shown here is derived from an EMBL/GenBank/DDBJ whole genome shotgun (WGS) entry which is preliminary data.</text>
</comment>
<comment type="catalytic activity">
    <reaction evidence="12 14">
        <text>riboflavin + ATP = FMN + ADP + H(+)</text>
        <dbReference type="Rhea" id="RHEA:14357"/>
        <dbReference type="ChEBI" id="CHEBI:15378"/>
        <dbReference type="ChEBI" id="CHEBI:30616"/>
        <dbReference type="ChEBI" id="CHEBI:57986"/>
        <dbReference type="ChEBI" id="CHEBI:58210"/>
        <dbReference type="ChEBI" id="CHEBI:456216"/>
        <dbReference type="EC" id="2.7.1.26"/>
    </reaction>
</comment>
<evidence type="ECO:0000256" key="3">
    <source>
        <dbReference type="ARBA" id="ARBA00022630"/>
    </source>
</evidence>
<evidence type="ECO:0000256" key="13">
    <source>
        <dbReference type="ARBA" id="ARBA00049494"/>
    </source>
</evidence>
<keyword evidence="11" id="KW-0511">Multifunctional enzyme</keyword>
<reference evidence="16 17" key="1">
    <citation type="submission" date="2021-01" db="EMBL/GenBank/DDBJ databases">
        <title>Genomic Encyclopedia of Type Strains, Phase IV (KMG-IV): sequencing the most valuable type-strain genomes for metagenomic binning, comparative biology and taxonomic classification.</title>
        <authorList>
            <person name="Goeker M."/>
        </authorList>
    </citation>
    <scope>NUCLEOTIDE SEQUENCE [LARGE SCALE GENOMIC DNA]</scope>
    <source>
        <strain evidence="16 17">DSM 25890</strain>
    </source>
</reference>
<protein>
    <recommendedName>
        <fullName evidence="14">Riboflavin biosynthesis protein</fullName>
    </recommendedName>
    <domain>
        <recommendedName>
            <fullName evidence="14">Riboflavin kinase</fullName>
            <ecNumber evidence="14">2.7.1.26</ecNumber>
        </recommendedName>
        <alternativeName>
            <fullName evidence="14">Flavokinase</fullName>
        </alternativeName>
    </domain>
    <domain>
        <recommendedName>
            <fullName evidence="14">FMN adenylyltransferase</fullName>
            <ecNumber evidence="14">2.7.7.2</ecNumber>
        </recommendedName>
        <alternativeName>
            <fullName evidence="14">FAD pyrophosphorylase</fullName>
        </alternativeName>
        <alternativeName>
            <fullName evidence="14">FAD synthase</fullName>
        </alternativeName>
    </domain>
</protein>
<keyword evidence="17" id="KW-1185">Reference proteome</keyword>
<evidence type="ECO:0000256" key="14">
    <source>
        <dbReference type="PIRNR" id="PIRNR004491"/>
    </source>
</evidence>
<evidence type="ECO:0000313" key="16">
    <source>
        <dbReference type="EMBL" id="MBM7613711.1"/>
    </source>
</evidence>
<comment type="catalytic activity">
    <reaction evidence="13 14">
        <text>FMN + ATP + H(+) = FAD + diphosphate</text>
        <dbReference type="Rhea" id="RHEA:17237"/>
        <dbReference type="ChEBI" id="CHEBI:15378"/>
        <dbReference type="ChEBI" id="CHEBI:30616"/>
        <dbReference type="ChEBI" id="CHEBI:33019"/>
        <dbReference type="ChEBI" id="CHEBI:57692"/>
        <dbReference type="ChEBI" id="CHEBI:58210"/>
        <dbReference type="EC" id="2.7.7.2"/>
    </reaction>
</comment>
<sequence>MKIVEEVKQLDAKIPRGIALGNFDGLHIGHQALIRLLVNKSNEYQLESCVYTFKNHTISLISSGDTPPQITNQMMKIQLMEELELETLVLAEFNQDIMGLSPEDFVKNILVNGLNCKVAVVGFDYRFGSKAKGDATILKELGKKYGFEVYVIDPVTVDRQKVSSTGVRTFVDEGDMEKAREFLGRFFAIKNQVVHGKGRGKKLGYPTANIYVDPQQLIPREGVYATLVKFAGRTHMGATCIGTTPTFDGKETTIETFILDYDGELYDEDMEIQFVTRLRSNVKFNGIEALVQQITKDVEISKKHLQPYLDMLK</sequence>
<dbReference type="InterPro" id="IPR015865">
    <property type="entry name" value="Riboflavin_kinase_bac/euk"/>
</dbReference>
<keyword evidence="10 14" id="KW-0067">ATP-binding</keyword>
<comment type="pathway">
    <text evidence="1 14">Cofactor biosynthesis; FAD biosynthesis; FAD from FMN: step 1/1.</text>
</comment>
<dbReference type="CDD" id="cd02064">
    <property type="entry name" value="FAD_synthetase_N"/>
    <property type="match status" value="1"/>
</dbReference>
<dbReference type="Pfam" id="PF01687">
    <property type="entry name" value="Flavokinase"/>
    <property type="match status" value="1"/>
</dbReference>
<evidence type="ECO:0000256" key="7">
    <source>
        <dbReference type="ARBA" id="ARBA00022741"/>
    </source>
</evidence>
<evidence type="ECO:0000256" key="2">
    <source>
        <dbReference type="ARBA" id="ARBA00005201"/>
    </source>
</evidence>